<feature type="region of interest" description="Disordered" evidence="1">
    <location>
        <begin position="1"/>
        <end position="80"/>
    </location>
</feature>
<dbReference type="Bgee" id="ENSG00000140983">
    <property type="expression patterns" value="Expressed in right hemisphere of cerebellum and 176 other cell types or tissues"/>
</dbReference>
<dbReference type="GeneTree" id="ENSGT00940000158109"/>
<accession>H3BP40</accession>
<keyword evidence="4" id="KW-1267">Proteomics identification</keyword>
<evidence type="ECO:0000313" key="3">
    <source>
        <dbReference type="Proteomes" id="UP000005640"/>
    </source>
</evidence>
<reference evidence="2" key="4">
    <citation type="submission" date="2025-08" db="UniProtKB">
        <authorList>
            <consortium name="Ensembl"/>
        </authorList>
    </citation>
    <scope>IDENTIFICATION</scope>
</reference>
<sequence length="80" mass="8178">MRRDVRILLLGEGGEDVADPVPGGRGVPRGGPSPRGGDHHPRGRHPGEGAHPHRGLLRSRADGRGAAGGDPQGKRGVCGV</sequence>
<reference evidence="2 3" key="1">
    <citation type="journal article" date="2001" name="Nature">
        <title>Initial sequencing and analysis of the human genome.</title>
        <authorList>
            <consortium name="International Human Genome Sequencing Consortium"/>
            <person name="Lander E.S."/>
            <person name="Linton L.M."/>
            <person name="Birren B."/>
            <person name="Nusbaum C."/>
            <person name="Zody M.C."/>
            <person name="Baldwin J."/>
            <person name="Devon K."/>
            <person name="Dewar K."/>
            <person name="Doyle M."/>
            <person name="FitzHugh W."/>
            <person name="Funke R."/>
            <person name="Gage D."/>
            <person name="Harris K."/>
            <person name="Heaford A."/>
            <person name="Howland J."/>
            <person name="Kann L."/>
            <person name="Lehoczky J."/>
            <person name="LeVine R."/>
            <person name="McEwan P."/>
            <person name="McKernan K."/>
            <person name="Meldrim J."/>
            <person name="Mesirov J.P."/>
            <person name="Miranda C."/>
            <person name="Morris W."/>
            <person name="Naylor J."/>
            <person name="Raymond C."/>
            <person name="Rosetti M."/>
            <person name="Santos R."/>
            <person name="Sheridan A."/>
            <person name="Sougnez C."/>
            <person name="Stange-Thomann N."/>
            <person name="Stojanovic N."/>
            <person name="Subramanian A."/>
            <person name="Wyman D."/>
            <person name="Rogers J."/>
            <person name="Sulston J."/>
            <person name="Ainscough R."/>
            <person name="Beck S."/>
            <person name="Bentley D."/>
            <person name="Burton J."/>
            <person name="Clee C."/>
            <person name="Carter N."/>
            <person name="Coulson A."/>
            <person name="Deadman R."/>
            <person name="Deloukas P."/>
            <person name="Dunham A."/>
            <person name="Dunham I."/>
            <person name="Durbin R."/>
            <person name="French L."/>
            <person name="Grafham D."/>
            <person name="Gregory S."/>
            <person name="Hubbard T."/>
            <person name="Humphray S."/>
            <person name="Hunt A."/>
            <person name="Jones M."/>
            <person name="Lloyd C."/>
            <person name="McMurray A."/>
            <person name="Matthews L."/>
            <person name="Mercer S."/>
            <person name="Milne S."/>
            <person name="Mullikin J.C."/>
            <person name="Mungall A."/>
            <person name="Plumb R."/>
            <person name="Ross M."/>
            <person name="Shownkeen R."/>
            <person name="Sims S."/>
            <person name="Waterston R.H."/>
            <person name="Wilson R.K."/>
            <person name="Hillier L.W."/>
            <person name="McPherson J.D."/>
            <person name="Marra M.A."/>
            <person name="Mardis E.R."/>
            <person name="Fulton L.A."/>
            <person name="Chinwalla A.T."/>
            <person name="Pepin K.H."/>
            <person name="Gish W.R."/>
            <person name="Chissoe S.L."/>
            <person name="Wendl M.C."/>
            <person name="Delehaunty K.D."/>
            <person name="Miner T.L."/>
            <person name="Delehaunty A."/>
            <person name="Kramer J.B."/>
            <person name="Cook L.L."/>
            <person name="Fulton R.S."/>
            <person name="Johnson D.L."/>
            <person name="Minx P.J."/>
            <person name="Clifton S.W."/>
            <person name="Hawkins T."/>
            <person name="Branscomb E."/>
            <person name="Predki P."/>
            <person name="Richardson P."/>
            <person name="Wenning S."/>
            <person name="Slezak T."/>
            <person name="Doggett N."/>
            <person name="Cheng J.F."/>
            <person name="Olsen A."/>
            <person name="Lucas S."/>
            <person name="Elkin C."/>
            <person name="Uberbacher E."/>
            <person name="Frazier M."/>
            <person name="Gibbs R.A."/>
            <person name="Muzny D.M."/>
            <person name="Scherer S.E."/>
            <person name="Bouck J.B."/>
            <person name="Sodergren E.J."/>
            <person name="Worley K.C."/>
            <person name="Rives C.M."/>
            <person name="Gorrell J.H."/>
            <person name="Metzker M.L."/>
            <person name="Naylor S.L."/>
            <person name="Kucherlapati R.S."/>
            <person name="Nelson D.L."/>
            <person name="Weinstock G.M."/>
            <person name="Sakaki Y."/>
            <person name="Fujiyama A."/>
            <person name="Hattori M."/>
            <person name="Yada T."/>
            <person name="Toyoda A."/>
            <person name="Itoh T."/>
            <person name="Kawagoe C."/>
            <person name="Watanabe H."/>
            <person name="Totoki Y."/>
            <person name="Taylor T."/>
            <person name="Weissenbach J."/>
            <person name="Heilig R."/>
            <person name="Saurin W."/>
            <person name="Artiguenave F."/>
            <person name="Brottier P."/>
            <person name="Bruls T."/>
            <person name="Pelletier E."/>
            <person name="Robert C."/>
            <person name="Wincker P."/>
            <person name="Smith D.R."/>
            <person name="Doucette-Stamm L."/>
            <person name="Rubenfield M."/>
            <person name="Weinstock K."/>
            <person name="Lee H.M."/>
            <person name="Dubois J."/>
            <person name="Rosenthal A."/>
            <person name="Platzer M."/>
            <person name="Nyakatura G."/>
            <person name="Taudien S."/>
            <person name="Rump A."/>
            <person name="Yang H."/>
            <person name="Yu J."/>
            <person name="Wang J."/>
            <person name="Huang G."/>
            <person name="Gu J."/>
            <person name="Hood L."/>
            <person name="Rowen L."/>
            <person name="Madan A."/>
            <person name="Qin S."/>
            <person name="Davis R.W."/>
            <person name="Federspiel N.A."/>
            <person name="Abola A.P."/>
            <person name="Proctor M.J."/>
            <person name="Myers R.M."/>
            <person name="Schmutz J."/>
            <person name="Dickson M."/>
            <person name="Grimwood J."/>
            <person name="Cox D.R."/>
            <person name="Olson M.V."/>
            <person name="Kaul R."/>
            <person name="Raymond C."/>
            <person name="Shimizu N."/>
            <person name="Kawasaki K."/>
            <person name="Minoshima S."/>
            <person name="Evans G.A."/>
            <person name="Athanasiou M."/>
            <person name="Schultz R."/>
            <person name="Roe B.A."/>
            <person name="Chen F."/>
            <person name="Pan H."/>
            <person name="Ramser J."/>
            <person name="Lehrach H."/>
            <person name="Reinhardt R."/>
            <person name="McCombie W.R."/>
            <person name="de la Bastide M."/>
            <person name="Dedhia N."/>
            <person name="Blocker H."/>
            <person name="Hornischer K."/>
            <person name="Nordsiek G."/>
            <person name="Agarwala R."/>
            <person name="Aravind L."/>
            <person name="Bailey J.A."/>
            <person name="Bateman A."/>
            <person name="Batzoglou S."/>
            <person name="Birney E."/>
            <person name="Bork P."/>
            <person name="Brown D.G."/>
            <person name="Burge C.B."/>
            <person name="Cerutti L."/>
            <person name="Chen H.C."/>
            <person name="Church D."/>
            <person name="Clamp M."/>
            <person name="Copley R.R."/>
            <person name="Doerks T."/>
            <person name="Eddy S.R."/>
            <person name="Eichler E.E."/>
            <person name="Furey T.S."/>
            <person name="Galagan J."/>
            <person name="Gilbert J.G."/>
            <person name="Harmon C."/>
            <person name="Hayashizaki Y."/>
            <person name="Haussler D."/>
            <person name="Hermjakob H."/>
            <person name="Hokamp K."/>
            <person name="Jang W."/>
            <person name="Johnson L.S."/>
            <person name="Jones T.A."/>
            <person name="Kasif S."/>
            <person name="Kaspryzk A."/>
            <person name="Kennedy S."/>
            <person name="Kent W.J."/>
            <person name="Kitts P."/>
            <person name="Koonin E.V."/>
            <person name="Korf I."/>
            <person name="Kulp D."/>
            <person name="Lancet D."/>
            <person name="Lowe T.M."/>
            <person name="McLysaght A."/>
            <person name="Mikkelsen T."/>
            <person name="Moran J.V."/>
            <person name="Mulder N."/>
            <person name="Pollara V.J."/>
            <person name="Ponting C.P."/>
            <person name="Schuler G."/>
            <person name="Schultz J."/>
            <person name="Slater G."/>
            <person name="Smit A.F."/>
            <person name="Stupka E."/>
            <person name="Szustakowski J."/>
            <person name="Thierry-Mieg D."/>
            <person name="Thierry-Mieg J."/>
            <person name="Wagner L."/>
            <person name="Wallis J."/>
            <person name="Wheeler R."/>
            <person name="Williams A."/>
            <person name="Wolf Y.I."/>
            <person name="Wolfe K.H."/>
            <person name="Yang S.P."/>
            <person name="Yeh R.F."/>
            <person name="Collins F."/>
            <person name="Guyer M.S."/>
            <person name="Peterson J."/>
            <person name="Felsenfeld A."/>
            <person name="Wetterstrand K.A."/>
            <person name="Patrinos A."/>
            <person name="Morgan M.J."/>
            <person name="de Jong P."/>
            <person name="Catanese J.J."/>
            <person name="Osoegawa K."/>
            <person name="Shizuya H."/>
            <person name="Choi S."/>
            <person name="Chen Y.J."/>
        </authorList>
    </citation>
    <scope>NUCLEOTIDE SEQUENCE [LARGE SCALE GENOMIC DNA]</scope>
</reference>
<keyword evidence="3" id="KW-1185">Reference proteome</keyword>
<dbReference type="OpenTargets" id="ENSG00000140983"/>
<dbReference type="UCSC" id="uc059ono.1">
    <property type="organism name" value="human"/>
</dbReference>
<protein>
    <submittedName>
        <fullName evidence="2">Ras homolog family member T2</fullName>
    </submittedName>
</protein>
<dbReference type="ChiTaRS" id="RHOT2">
    <property type="organism name" value="human"/>
</dbReference>
<gene>
    <name evidence="2" type="primary">RHOT2</name>
</gene>
<evidence type="ECO:0000256" key="1">
    <source>
        <dbReference type="SAM" id="MobiDB-lite"/>
    </source>
</evidence>
<dbReference type="HOGENOM" id="CLU_2589068_0_0_1"/>
<dbReference type="EMBL" id="Z92544">
    <property type="status" value="NOT_ANNOTATED_CDS"/>
    <property type="molecule type" value="Genomic_DNA"/>
</dbReference>
<dbReference type="VEuPathDB" id="HostDB:ENSG00000140983"/>
<dbReference type="Ensembl" id="ENST00000566214.5">
    <property type="protein sequence ID" value="ENSP00000455138.1"/>
    <property type="gene ID" value="ENSG00000140983.15"/>
</dbReference>
<proteinExistence type="evidence at protein level"/>
<dbReference type="HGNC" id="HGNC:21169">
    <property type="gene designation" value="RHOT2"/>
</dbReference>
<evidence type="ECO:0007829" key="4">
    <source>
        <dbReference type="ProteomicsDB" id="H3BP40"/>
    </source>
</evidence>
<reference evidence="2" key="5">
    <citation type="submission" date="2025-09" db="UniProtKB">
        <authorList>
            <consortium name="Ensembl"/>
        </authorList>
    </citation>
    <scope>IDENTIFICATION</scope>
</reference>
<dbReference type="Proteomes" id="UP000005640">
    <property type="component" value="Chromosome 16"/>
</dbReference>
<dbReference type="ProteomicsDB" id="41378"/>
<reference evidence="2 3" key="2">
    <citation type="journal article" date="2004" name="Nature">
        <title>Finishing the euchromatic sequence of the human genome.</title>
        <authorList>
            <consortium name="International Human Genome Sequencing Consortium"/>
        </authorList>
    </citation>
    <scope>NUCLEOTIDE SEQUENCE [LARGE SCALE GENOMIC DNA]</scope>
</reference>
<feature type="compositionally biased region" description="Basic and acidic residues" evidence="1">
    <location>
        <begin position="36"/>
        <end position="51"/>
    </location>
</feature>
<dbReference type="ExpressionAtlas" id="H3BP40">
    <property type="expression patterns" value="baseline and differential"/>
</dbReference>
<reference evidence="2 3" key="3">
    <citation type="journal article" date="2004" name="Nature">
        <title>The sequence and analysis of duplication-rich human chromosome 16.</title>
        <authorList>
            <person name="Martin J."/>
            <person name="Han C."/>
            <person name="Gordon L.A."/>
            <person name="Terry A."/>
            <person name="Prabhakar S."/>
            <person name="She X."/>
            <person name="Xie G."/>
            <person name="Hellsten U."/>
            <person name="Chan Y.M."/>
            <person name="Altherr M."/>
            <person name="Couronne O."/>
            <person name="Aerts A."/>
            <person name="Bajorek E."/>
            <person name="Black S."/>
            <person name="Blumer H."/>
            <person name="Branscomb E."/>
            <person name="Brown N.C."/>
            <person name="Bruno W.J."/>
            <person name="Buckingham J.M."/>
            <person name="Callen D.F."/>
            <person name="Campbell C.S."/>
            <person name="Campbell M.L."/>
            <person name="Campbell E.W."/>
            <person name="Caoile C."/>
            <person name="Challacombe J.F."/>
            <person name="Chasteen L.A."/>
            <person name="Chertkov O."/>
            <person name="Chi H.C."/>
            <person name="Christensen M."/>
            <person name="Clark L.M."/>
            <person name="Cohn J.D."/>
            <person name="Denys M."/>
            <person name="Detter J.C."/>
            <person name="Dickson M."/>
            <person name="Dimitrijevic-Bussod M."/>
            <person name="Escobar J."/>
            <person name="Fawcett J.J."/>
            <person name="Flowers D."/>
            <person name="Fotopulos D."/>
            <person name="Glavina T."/>
            <person name="Gomez M."/>
            <person name="Gonzales E."/>
            <person name="Goodstein D."/>
            <person name="Goodwin L.A."/>
            <person name="Grady D.L."/>
            <person name="Grigoriev I."/>
            <person name="Groza M."/>
            <person name="Hammon N."/>
            <person name="Hawkins T."/>
            <person name="Haydu L."/>
            <person name="Hildebrand C.E."/>
            <person name="Huang W."/>
            <person name="Israni S."/>
            <person name="Jett J."/>
            <person name="Jewett P.B."/>
            <person name="Kadner K."/>
            <person name="Kimball H."/>
            <person name="Kobayashi A."/>
            <person name="Krawczyk M.C."/>
            <person name="Leyba T."/>
            <person name="Longmire J.L."/>
            <person name="Lopez F."/>
            <person name="Lou Y."/>
            <person name="Lowry S."/>
            <person name="Ludeman T."/>
            <person name="Manohar C.F."/>
            <person name="Mark G.A."/>
            <person name="McMurray K.L."/>
            <person name="Meincke L.J."/>
            <person name="Morgan J."/>
            <person name="Moyzis R.K."/>
            <person name="Mundt M.O."/>
            <person name="Munk A.C."/>
            <person name="Nandkeshwar R.D."/>
            <person name="Pitluck S."/>
            <person name="Pollard M."/>
            <person name="Predki P."/>
            <person name="Parson-Quintana B."/>
            <person name="Ramirez L."/>
            <person name="Rash S."/>
            <person name="Retterer J."/>
            <person name="Ricke D.O."/>
            <person name="Robinson D.L."/>
            <person name="Rodriguez A."/>
            <person name="Salamov A."/>
            <person name="Saunders E.H."/>
            <person name="Scott D."/>
            <person name="Shough T."/>
            <person name="Stallings R.L."/>
            <person name="Stalvey M."/>
            <person name="Sutherland R.D."/>
            <person name="Tapia R."/>
            <person name="Tesmer J.G."/>
            <person name="Thayer N."/>
            <person name="Thompson L.S."/>
            <person name="Tice H."/>
            <person name="Torney D.C."/>
            <person name="Tran-Gyamfi M."/>
            <person name="Tsai M."/>
            <person name="Ulanovsky L.E."/>
            <person name="Ustaszewska A."/>
            <person name="Vo N."/>
            <person name="White P.S."/>
            <person name="Williams A.L."/>
            <person name="Wills P.L."/>
            <person name="Wu J.R."/>
            <person name="Wu K."/>
            <person name="Yang J."/>
            <person name="Dejong P."/>
            <person name="Bruce D."/>
            <person name="Doggett N.A."/>
            <person name="Deaven L."/>
            <person name="Schmutz J."/>
            <person name="Grimwood J."/>
            <person name="Richardson P."/>
            <person name="Rokhsar D.S."/>
            <person name="Eichler E.E."/>
            <person name="Gilna P."/>
            <person name="Lucas S.M."/>
            <person name="Myers R.M."/>
            <person name="Rubin E.M."/>
            <person name="Pennacchio L.A."/>
        </authorList>
    </citation>
    <scope>NUCLEOTIDE SEQUENCE [LARGE SCALE GENOMIC DNA]</scope>
</reference>
<dbReference type="Ensembl" id="ENST00000566214.5">
    <property type="protein sequence ID" value="ENSP00000455138.1"/>
    <property type="gene ID" value="ENSG00000140983.16"/>
</dbReference>
<dbReference type="OrthoDB" id="10020961at2759"/>
<evidence type="ECO:0000313" key="2">
    <source>
        <dbReference type="Ensembl" id="ENSP00000455138.1"/>
    </source>
</evidence>
<name>H3BP40_HUMAN</name>
<dbReference type="AlphaFoldDB" id="H3BP40"/>
<feature type="compositionally biased region" description="Gly residues" evidence="1">
    <location>
        <begin position="65"/>
        <end position="80"/>
    </location>
</feature>
<organism evidence="2 3">
    <name type="scientific">Homo sapiens</name>
    <name type="common">Human</name>
    <dbReference type="NCBI Taxonomy" id="9606"/>
    <lineage>
        <taxon>Eukaryota</taxon>
        <taxon>Metazoa</taxon>
        <taxon>Chordata</taxon>
        <taxon>Craniata</taxon>
        <taxon>Vertebrata</taxon>
        <taxon>Euteleostomi</taxon>
        <taxon>Mammalia</taxon>
        <taxon>Eutheria</taxon>
        <taxon>Euarchontoglires</taxon>
        <taxon>Primates</taxon>
        <taxon>Haplorrhini</taxon>
        <taxon>Catarrhini</taxon>
        <taxon>Hominidae</taxon>
        <taxon>Homo</taxon>
    </lineage>
</organism>